<organism evidence="1 2">
    <name type="scientific">Nezara viridula</name>
    <name type="common">Southern green stink bug</name>
    <name type="synonym">Cimex viridulus</name>
    <dbReference type="NCBI Taxonomy" id="85310"/>
    <lineage>
        <taxon>Eukaryota</taxon>
        <taxon>Metazoa</taxon>
        <taxon>Ecdysozoa</taxon>
        <taxon>Arthropoda</taxon>
        <taxon>Hexapoda</taxon>
        <taxon>Insecta</taxon>
        <taxon>Pterygota</taxon>
        <taxon>Neoptera</taxon>
        <taxon>Paraneoptera</taxon>
        <taxon>Hemiptera</taxon>
        <taxon>Heteroptera</taxon>
        <taxon>Panheteroptera</taxon>
        <taxon>Pentatomomorpha</taxon>
        <taxon>Pentatomoidea</taxon>
        <taxon>Pentatomidae</taxon>
        <taxon>Pentatominae</taxon>
        <taxon>Nezara</taxon>
    </lineage>
</organism>
<accession>A0A9P0MCY1</accession>
<evidence type="ECO:0000313" key="1">
    <source>
        <dbReference type="EMBL" id="CAH1395648.1"/>
    </source>
</evidence>
<name>A0A9P0MCY1_NEZVI</name>
<reference evidence="1" key="1">
    <citation type="submission" date="2022-01" db="EMBL/GenBank/DDBJ databases">
        <authorList>
            <person name="King R."/>
        </authorList>
    </citation>
    <scope>NUCLEOTIDE SEQUENCE</scope>
</reference>
<evidence type="ECO:0000313" key="2">
    <source>
        <dbReference type="Proteomes" id="UP001152798"/>
    </source>
</evidence>
<protein>
    <submittedName>
        <fullName evidence="1">Uncharacterized protein</fullName>
    </submittedName>
</protein>
<sequence length="83" mass="9618">MGRRDNVHKRKKTEEHLDHGIEMKKTNLIRRQEKPRCYLGKTGPTDSMLRDSVRGGMALTTTIGRRSVHLGDKRKKQPCKFDS</sequence>
<proteinExistence type="predicted"/>
<dbReference type="Proteomes" id="UP001152798">
    <property type="component" value="Chromosome 3"/>
</dbReference>
<gene>
    <name evidence="1" type="ORF">NEZAVI_LOCUS5889</name>
</gene>
<dbReference type="AlphaFoldDB" id="A0A9P0MCY1"/>
<dbReference type="EMBL" id="OV725079">
    <property type="protein sequence ID" value="CAH1395648.1"/>
    <property type="molecule type" value="Genomic_DNA"/>
</dbReference>
<keyword evidence="2" id="KW-1185">Reference proteome</keyword>